<protein>
    <submittedName>
        <fullName evidence="2">Glycosyltransferase family 2 protein</fullName>
    </submittedName>
</protein>
<feature type="domain" description="Glycosyltransferase 2-like" evidence="1">
    <location>
        <begin position="17"/>
        <end position="167"/>
    </location>
</feature>
<name>A0ABY3PTT1_9CYAN</name>
<dbReference type="InterPro" id="IPR029044">
    <property type="entry name" value="Nucleotide-diphossugar_trans"/>
</dbReference>
<evidence type="ECO:0000313" key="3">
    <source>
        <dbReference type="Proteomes" id="UP001054846"/>
    </source>
</evidence>
<dbReference type="PANTHER" id="PTHR43179:SF7">
    <property type="entry name" value="RHAMNOSYLTRANSFERASE WBBL"/>
    <property type="match status" value="1"/>
</dbReference>
<evidence type="ECO:0000313" key="2">
    <source>
        <dbReference type="EMBL" id="UFP96929.1"/>
    </source>
</evidence>
<evidence type="ECO:0000259" key="1">
    <source>
        <dbReference type="Pfam" id="PF00535"/>
    </source>
</evidence>
<proteinExistence type="predicted"/>
<dbReference type="SUPFAM" id="SSF53448">
    <property type="entry name" value="Nucleotide-diphospho-sugar transferases"/>
    <property type="match status" value="1"/>
</dbReference>
<keyword evidence="3" id="KW-1185">Reference proteome</keyword>
<sequence length="278" mass="32183">MPKKFLKEATSVKEITFIIVTHNSSGTLNESIESCLATLNNGCRREGRMVVIDNASSDNCPSIIDGYANRYSDIFFGVKIGSNLGFGQANNQIVRYFPSRYYVLVNPDVVFQPWTIARLIHTIDSAPDVAIVCPKLLYPDQSVQPSVRHFPTLTYFVLRNLLGERMQRKLYPFKYYCEELYDAEQPQQIDWGIGAFMMISGDYVSKYGLFDERYFLYFEDVQLCHDAWKNGFRVLFDPQATAVHKYQRASTRNSFNYLRVLHTSSALKFFARHPELWH</sequence>
<reference evidence="2 3" key="1">
    <citation type="journal article" date="2021" name="Genome Biol. Evol.">
        <title>Complete Genome Sequencing of a Novel Gloeobacter Species from a Waterfall Cave in Mexico.</title>
        <authorList>
            <person name="Saw J.H."/>
            <person name="Cardona T."/>
            <person name="Montejano G."/>
        </authorList>
    </citation>
    <scope>NUCLEOTIDE SEQUENCE [LARGE SCALE GENOMIC DNA]</scope>
    <source>
        <strain evidence="2">MG652769</strain>
    </source>
</reference>
<dbReference type="Pfam" id="PF00535">
    <property type="entry name" value="Glycos_transf_2"/>
    <property type="match status" value="1"/>
</dbReference>
<dbReference type="Proteomes" id="UP001054846">
    <property type="component" value="Chromosome"/>
</dbReference>
<accession>A0ABY3PTT1</accession>
<dbReference type="EMBL" id="CP063845">
    <property type="protein sequence ID" value="UFP96929.1"/>
    <property type="molecule type" value="Genomic_DNA"/>
</dbReference>
<gene>
    <name evidence="2" type="ORF">ISF26_07050</name>
</gene>
<organism evidence="2 3">
    <name type="scientific">Gloeobacter morelensis MG652769</name>
    <dbReference type="NCBI Taxonomy" id="2781736"/>
    <lineage>
        <taxon>Bacteria</taxon>
        <taxon>Bacillati</taxon>
        <taxon>Cyanobacteriota</taxon>
        <taxon>Cyanophyceae</taxon>
        <taxon>Gloeobacterales</taxon>
        <taxon>Gloeobacteraceae</taxon>
        <taxon>Gloeobacter</taxon>
        <taxon>Gloeobacter morelensis</taxon>
    </lineage>
</organism>
<dbReference type="Gene3D" id="3.90.550.10">
    <property type="entry name" value="Spore Coat Polysaccharide Biosynthesis Protein SpsA, Chain A"/>
    <property type="match status" value="1"/>
</dbReference>
<dbReference type="PANTHER" id="PTHR43179">
    <property type="entry name" value="RHAMNOSYLTRANSFERASE WBBL"/>
    <property type="match status" value="1"/>
</dbReference>
<dbReference type="InterPro" id="IPR001173">
    <property type="entry name" value="Glyco_trans_2-like"/>
</dbReference>